<dbReference type="OrthoDB" id="1876167at2759"/>
<dbReference type="AlphaFoldDB" id="A0A383VR77"/>
<organism evidence="2 3">
    <name type="scientific">Tetradesmus obliquus</name>
    <name type="common">Green alga</name>
    <name type="synonym">Acutodesmus obliquus</name>
    <dbReference type="NCBI Taxonomy" id="3088"/>
    <lineage>
        <taxon>Eukaryota</taxon>
        <taxon>Viridiplantae</taxon>
        <taxon>Chlorophyta</taxon>
        <taxon>core chlorophytes</taxon>
        <taxon>Chlorophyceae</taxon>
        <taxon>CS clade</taxon>
        <taxon>Sphaeropleales</taxon>
        <taxon>Scenedesmaceae</taxon>
        <taxon>Tetradesmus</taxon>
    </lineage>
</organism>
<evidence type="ECO:0000313" key="3">
    <source>
        <dbReference type="Proteomes" id="UP000256970"/>
    </source>
</evidence>
<keyword evidence="1" id="KW-0175">Coiled coil</keyword>
<reference evidence="2 3" key="1">
    <citation type="submission" date="2016-10" db="EMBL/GenBank/DDBJ databases">
        <authorList>
            <person name="Cai Z."/>
        </authorList>
    </citation>
    <scope>NUCLEOTIDE SEQUENCE [LARGE SCALE GENOMIC DNA]</scope>
</reference>
<dbReference type="PANTHER" id="PTHR34681">
    <property type="entry name" value="UVEAL AUTOANTIGEN WITH COILED-COIL/ANKYRIN"/>
    <property type="match status" value="1"/>
</dbReference>
<dbReference type="Proteomes" id="UP000256970">
    <property type="component" value="Unassembled WGS sequence"/>
</dbReference>
<sequence>MAQNNWQDLDDTQINVESQYLTELQEQKNELLQKVQVLKTDLQDWRTKLASQVTSYKTEIGELRQALSREVDELRSEFGDLKAALKQQIEVMNSVQAATAAASSGNNLTAAH</sequence>
<proteinExistence type="predicted"/>
<dbReference type="EMBL" id="FNXT01000831">
    <property type="protein sequence ID" value="SZX68025.1"/>
    <property type="molecule type" value="Genomic_DNA"/>
</dbReference>
<name>A0A383VR77_TETOB</name>
<dbReference type="SUPFAM" id="SSF58100">
    <property type="entry name" value="Bacterial hemolysins"/>
    <property type="match status" value="1"/>
</dbReference>
<gene>
    <name evidence="2" type="ORF">BQ4739_LOCUS8351</name>
</gene>
<dbReference type="PANTHER" id="PTHR34681:SF2">
    <property type="entry name" value="UVEAL AUTOANTIGEN WITH COILED-COIL_ANKYRIN"/>
    <property type="match status" value="1"/>
</dbReference>
<accession>A0A383VR77</accession>
<protein>
    <submittedName>
        <fullName evidence="2">Uncharacterized protein</fullName>
    </submittedName>
</protein>
<dbReference type="Gene3D" id="1.20.1170.10">
    <property type="match status" value="1"/>
</dbReference>
<feature type="coiled-coil region" evidence="1">
    <location>
        <begin position="14"/>
        <end position="84"/>
    </location>
</feature>
<keyword evidence="3" id="KW-1185">Reference proteome</keyword>
<evidence type="ECO:0000313" key="2">
    <source>
        <dbReference type="EMBL" id="SZX68025.1"/>
    </source>
</evidence>
<evidence type="ECO:0000256" key="1">
    <source>
        <dbReference type="SAM" id="Coils"/>
    </source>
</evidence>
<dbReference type="STRING" id="3088.A0A383VR77"/>